<feature type="region of interest" description="Disordered" evidence="1">
    <location>
        <begin position="140"/>
        <end position="165"/>
    </location>
</feature>
<proteinExistence type="predicted"/>
<evidence type="ECO:0000313" key="3">
    <source>
        <dbReference type="EMBL" id="KAF2550132.1"/>
    </source>
</evidence>
<feature type="compositionally biased region" description="Polar residues" evidence="1">
    <location>
        <begin position="583"/>
        <end position="595"/>
    </location>
</feature>
<comment type="caution">
    <text evidence="3">The sequence shown here is derived from an EMBL/GenBank/DDBJ whole genome shotgun (WGS) entry which is preliminary data.</text>
</comment>
<dbReference type="AlphaFoldDB" id="A0A8S9H1J6"/>
<feature type="compositionally biased region" description="Polar residues" evidence="1">
    <location>
        <begin position="143"/>
        <end position="158"/>
    </location>
</feature>
<protein>
    <recommendedName>
        <fullName evidence="2">Zinc knuckle CX2CX4HX4C domain-containing protein</fullName>
    </recommendedName>
</protein>
<dbReference type="Proteomes" id="UP000712281">
    <property type="component" value="Unassembled WGS sequence"/>
</dbReference>
<feature type="region of interest" description="Disordered" evidence="1">
    <location>
        <begin position="342"/>
        <end position="371"/>
    </location>
</feature>
<dbReference type="InterPro" id="IPR025836">
    <property type="entry name" value="Zn_knuckle_CX2CX4HX4C"/>
</dbReference>
<evidence type="ECO:0000259" key="2">
    <source>
        <dbReference type="Pfam" id="PF14392"/>
    </source>
</evidence>
<name>A0A8S9H1J6_BRACR</name>
<dbReference type="PANTHER" id="PTHR31286:SF163">
    <property type="entry name" value="ZINC KNUCKLE CX2CX4HX4C DOMAIN-CONTAINING PROTEIN"/>
    <property type="match status" value="1"/>
</dbReference>
<dbReference type="InterPro" id="IPR015946">
    <property type="entry name" value="KH_dom-like_a/b"/>
</dbReference>
<dbReference type="PANTHER" id="PTHR31286">
    <property type="entry name" value="GLYCINE-RICH CELL WALL STRUCTURAL PROTEIN 1.8-LIKE"/>
    <property type="match status" value="1"/>
</dbReference>
<dbReference type="EMBL" id="QGKW02001988">
    <property type="protein sequence ID" value="KAF2550132.1"/>
    <property type="molecule type" value="Genomic_DNA"/>
</dbReference>
<dbReference type="InterPro" id="IPR040256">
    <property type="entry name" value="At4g02000-like"/>
</dbReference>
<sequence>MATQISEKRKGELLCPHGSFSRNRSLNCVEVRITPMRTWIIIRATCTQNVLEKTGDRQEKDSLSQRMTSPLLILEIGLKMHLKPHALSGDQLQERRSALVRLSLPKERVPLLQDGVANAESGRLQEVDIQYLEDTMPGLGGNSIPSTSRNPARNSTDNYDAAQDRSPIRTLSEDRVHVSLRLGPLLDSEEEGNLPCLTTDKASKAPMVTDKQAGTSKVQKPSTNLRKRGPRSPGQAKEAGRVGPALETIGNELGPVDGYDVDKGRIRVQINGLKPLEMKLDISMPSGEIKQVELEYEGLHKHCFICHALSHDKDDCPTQRAQENYREAGTVRMGVSQSRTIDRLEANRRRAEERKQYRSEAPHWQRPSREVDDWKQDRDFRFNYGARRDPNYVTGSLRVEGSVRQNRRPARERLSFSKDDFSSAHTGNVSHTPSPRPQREGGSSQQAHSQTNRQNSAEGVLHSQERRSALARLSLPKERVPMLQDGVANAESGRLQEVDIQYLEDTLPGLGGNNIPSTSRNPARNSTDNYDAAQDRAPIRTLSEDRVHVSLLLGPLLDSEEEGNLPCLTTDKASKAPMVTDKQAGTSKVQKPSTNLRKRGPRSPGQAVEVKKRRVTKIQNSP</sequence>
<accession>A0A8S9H1J6</accession>
<feature type="region of interest" description="Disordered" evidence="1">
    <location>
        <begin position="508"/>
        <end position="530"/>
    </location>
</feature>
<evidence type="ECO:0000313" key="4">
    <source>
        <dbReference type="Proteomes" id="UP000712281"/>
    </source>
</evidence>
<dbReference type="Gene3D" id="3.30.300.20">
    <property type="match status" value="1"/>
</dbReference>
<feature type="compositionally biased region" description="Polar residues" evidence="1">
    <location>
        <begin position="441"/>
        <end position="457"/>
    </location>
</feature>
<reference evidence="3" key="1">
    <citation type="submission" date="2019-12" db="EMBL/GenBank/DDBJ databases">
        <title>Genome sequencing and annotation of Brassica cretica.</title>
        <authorList>
            <person name="Studholme D.J."/>
            <person name="Sarris P.F."/>
        </authorList>
    </citation>
    <scope>NUCLEOTIDE SEQUENCE</scope>
    <source>
        <strain evidence="3">PFS-001/15</strain>
        <tissue evidence="3">Leaf</tissue>
    </source>
</reference>
<feature type="domain" description="Zinc knuckle CX2CX4HX4C" evidence="2">
    <location>
        <begin position="274"/>
        <end position="317"/>
    </location>
</feature>
<feature type="compositionally biased region" description="Polar residues" evidence="1">
    <location>
        <begin position="212"/>
        <end position="224"/>
    </location>
</feature>
<feature type="region of interest" description="Disordered" evidence="1">
    <location>
        <begin position="398"/>
        <end position="465"/>
    </location>
</feature>
<evidence type="ECO:0000256" key="1">
    <source>
        <dbReference type="SAM" id="MobiDB-lite"/>
    </source>
</evidence>
<feature type="region of interest" description="Disordered" evidence="1">
    <location>
        <begin position="560"/>
        <end position="622"/>
    </location>
</feature>
<dbReference type="Pfam" id="PF14392">
    <property type="entry name" value="zf-CCHC_4"/>
    <property type="match status" value="1"/>
</dbReference>
<feature type="region of interest" description="Disordered" evidence="1">
    <location>
        <begin position="188"/>
        <end position="241"/>
    </location>
</feature>
<feature type="compositionally biased region" description="Polar residues" evidence="1">
    <location>
        <begin position="423"/>
        <end position="433"/>
    </location>
</feature>
<gene>
    <name evidence="3" type="ORF">F2Q68_00035379</name>
</gene>
<feature type="compositionally biased region" description="Polar residues" evidence="1">
    <location>
        <begin position="514"/>
        <end position="529"/>
    </location>
</feature>
<organism evidence="3 4">
    <name type="scientific">Brassica cretica</name>
    <name type="common">Mustard</name>
    <dbReference type="NCBI Taxonomy" id="69181"/>
    <lineage>
        <taxon>Eukaryota</taxon>
        <taxon>Viridiplantae</taxon>
        <taxon>Streptophyta</taxon>
        <taxon>Embryophyta</taxon>
        <taxon>Tracheophyta</taxon>
        <taxon>Spermatophyta</taxon>
        <taxon>Magnoliopsida</taxon>
        <taxon>eudicotyledons</taxon>
        <taxon>Gunneridae</taxon>
        <taxon>Pentapetalae</taxon>
        <taxon>rosids</taxon>
        <taxon>malvids</taxon>
        <taxon>Brassicales</taxon>
        <taxon>Brassicaceae</taxon>
        <taxon>Brassiceae</taxon>
        <taxon>Brassica</taxon>
    </lineage>
</organism>
<feature type="compositionally biased region" description="Basic and acidic residues" evidence="1">
    <location>
        <begin position="409"/>
        <end position="422"/>
    </location>
</feature>